<dbReference type="InParanoid" id="A0A6P8IJ36"/>
<keyword evidence="2" id="KW-1185">Reference proteome</keyword>
<dbReference type="GeneID" id="116301851"/>
<feature type="signal peptide" evidence="1">
    <location>
        <begin position="1"/>
        <end position="24"/>
    </location>
</feature>
<dbReference type="AlphaFoldDB" id="A0A6P8IJ36"/>
<evidence type="ECO:0000313" key="2">
    <source>
        <dbReference type="Proteomes" id="UP000515163"/>
    </source>
</evidence>
<reference evidence="3" key="1">
    <citation type="submission" date="2025-08" db="UniProtKB">
        <authorList>
            <consortium name="RefSeq"/>
        </authorList>
    </citation>
    <scope>IDENTIFICATION</scope>
    <source>
        <tissue evidence="3">Tentacle</tissue>
    </source>
</reference>
<sequence>MATYFGSILCKIFALCFALRFVSSCREVFLTVPLVDVRDCLSNCERDSRCSTYYFKGSASGRSTCVLSEFGLQTKHGGYQGLARVLTRLRDDGPWDEQIAQQIRPALKVDEEYRGSDGNDDDLFLSFCVS</sequence>
<dbReference type="KEGG" id="aten:116301851"/>
<dbReference type="RefSeq" id="XP_031566871.1">
    <property type="nucleotide sequence ID" value="XM_031711011.1"/>
</dbReference>
<gene>
    <name evidence="3" type="primary">LOC116301851</name>
</gene>
<feature type="chain" id="PRO_5027803863" evidence="1">
    <location>
        <begin position="25"/>
        <end position="130"/>
    </location>
</feature>
<dbReference type="Proteomes" id="UP000515163">
    <property type="component" value="Unplaced"/>
</dbReference>
<evidence type="ECO:0000313" key="3">
    <source>
        <dbReference type="RefSeq" id="XP_031566871.1"/>
    </source>
</evidence>
<keyword evidence="1" id="KW-0732">Signal</keyword>
<proteinExistence type="predicted"/>
<protein>
    <submittedName>
        <fullName evidence="3">Uncharacterized protein LOC116301851</fullName>
    </submittedName>
</protein>
<name>A0A6P8IJ36_ACTTE</name>
<evidence type="ECO:0000256" key="1">
    <source>
        <dbReference type="SAM" id="SignalP"/>
    </source>
</evidence>
<accession>A0A6P8IJ36</accession>
<organism evidence="2 3">
    <name type="scientific">Actinia tenebrosa</name>
    <name type="common">Australian red waratah sea anemone</name>
    <dbReference type="NCBI Taxonomy" id="6105"/>
    <lineage>
        <taxon>Eukaryota</taxon>
        <taxon>Metazoa</taxon>
        <taxon>Cnidaria</taxon>
        <taxon>Anthozoa</taxon>
        <taxon>Hexacorallia</taxon>
        <taxon>Actiniaria</taxon>
        <taxon>Actiniidae</taxon>
        <taxon>Actinia</taxon>
    </lineage>
</organism>